<dbReference type="EMBL" id="CAEKDK010000001">
    <property type="protein sequence ID" value="CAB4265038.1"/>
    <property type="molecule type" value="Genomic_DNA"/>
</dbReference>
<sequence length="69" mass="7544">MDTMEPKSALDILSTCPFAIGFWRSSPLAPASLLNFEQSSCEWVLDKARLLSKSVGVVNLGDTKWEALA</sequence>
<reference evidence="1 2" key="1">
    <citation type="submission" date="2020-05" db="EMBL/GenBank/DDBJ databases">
        <authorList>
            <person name="Campoy J."/>
            <person name="Schneeberger K."/>
            <person name="Spophaly S."/>
        </authorList>
    </citation>
    <scope>NUCLEOTIDE SEQUENCE [LARGE SCALE GENOMIC DNA]</scope>
    <source>
        <strain evidence="1">PruArmRojPasFocal</strain>
    </source>
</reference>
<dbReference type="AlphaFoldDB" id="A0A6J5TRG9"/>
<dbReference type="Proteomes" id="UP000507222">
    <property type="component" value="Unassembled WGS sequence"/>
</dbReference>
<protein>
    <submittedName>
        <fullName evidence="1">Uncharacterized protein</fullName>
    </submittedName>
</protein>
<organism evidence="1 2">
    <name type="scientific">Prunus armeniaca</name>
    <name type="common">Apricot</name>
    <name type="synonym">Armeniaca vulgaris</name>
    <dbReference type="NCBI Taxonomy" id="36596"/>
    <lineage>
        <taxon>Eukaryota</taxon>
        <taxon>Viridiplantae</taxon>
        <taxon>Streptophyta</taxon>
        <taxon>Embryophyta</taxon>
        <taxon>Tracheophyta</taxon>
        <taxon>Spermatophyta</taxon>
        <taxon>Magnoliopsida</taxon>
        <taxon>eudicotyledons</taxon>
        <taxon>Gunneridae</taxon>
        <taxon>Pentapetalae</taxon>
        <taxon>rosids</taxon>
        <taxon>fabids</taxon>
        <taxon>Rosales</taxon>
        <taxon>Rosaceae</taxon>
        <taxon>Amygdaloideae</taxon>
        <taxon>Amygdaleae</taxon>
        <taxon>Prunus</taxon>
    </lineage>
</organism>
<proteinExistence type="predicted"/>
<evidence type="ECO:0000313" key="2">
    <source>
        <dbReference type="Proteomes" id="UP000507222"/>
    </source>
</evidence>
<gene>
    <name evidence="1" type="ORF">CURHAP_LOCUS7071</name>
</gene>
<evidence type="ECO:0000313" key="1">
    <source>
        <dbReference type="EMBL" id="CAB4265038.1"/>
    </source>
</evidence>
<accession>A0A6J5TRG9</accession>
<name>A0A6J5TRG9_PRUAR</name>